<dbReference type="Pfam" id="PF00254">
    <property type="entry name" value="FKBP_C"/>
    <property type="match status" value="1"/>
</dbReference>
<dbReference type="OrthoDB" id="1902587at2759"/>
<feature type="coiled-coil region" evidence="2">
    <location>
        <begin position="668"/>
        <end position="933"/>
    </location>
</feature>
<dbReference type="VEuPathDB" id="AmoebaDB:NF0115930"/>
<feature type="compositionally biased region" description="Polar residues" evidence="3">
    <location>
        <begin position="1445"/>
        <end position="1459"/>
    </location>
</feature>
<evidence type="ECO:0000313" key="5">
    <source>
        <dbReference type="EMBL" id="KAF0984389.1"/>
    </source>
</evidence>
<keyword evidence="2" id="KW-0175">Coiled coil</keyword>
<feature type="coiled-coil region" evidence="2">
    <location>
        <begin position="1087"/>
        <end position="1114"/>
    </location>
</feature>
<comment type="caution">
    <text evidence="5">The sequence shown here is derived from an EMBL/GenBank/DDBJ whole genome shotgun (WGS) entry which is preliminary data.</text>
</comment>
<feature type="compositionally biased region" description="Basic and acidic residues" evidence="3">
    <location>
        <begin position="1288"/>
        <end position="1320"/>
    </location>
</feature>
<feature type="region of interest" description="Disordered" evidence="3">
    <location>
        <begin position="418"/>
        <end position="442"/>
    </location>
</feature>
<keyword evidence="1" id="KW-0697">Rotamase</keyword>
<dbReference type="InterPro" id="IPR046357">
    <property type="entry name" value="PPIase_dom_sf"/>
</dbReference>
<keyword evidence="6" id="KW-1185">Reference proteome</keyword>
<feature type="region of interest" description="Disordered" evidence="3">
    <location>
        <begin position="1"/>
        <end position="90"/>
    </location>
</feature>
<feature type="compositionally biased region" description="Acidic residues" evidence="3">
    <location>
        <begin position="1211"/>
        <end position="1227"/>
    </location>
</feature>
<feature type="region of interest" description="Disordered" evidence="3">
    <location>
        <begin position="1160"/>
        <end position="1501"/>
    </location>
</feature>
<dbReference type="EMBL" id="VFQX01000002">
    <property type="protein sequence ID" value="KAF0984389.1"/>
    <property type="molecule type" value="Genomic_DNA"/>
</dbReference>
<evidence type="ECO:0000256" key="3">
    <source>
        <dbReference type="SAM" id="MobiDB-lite"/>
    </source>
</evidence>
<organism evidence="5 6">
    <name type="scientific">Naegleria fowleri</name>
    <name type="common">Brain eating amoeba</name>
    <dbReference type="NCBI Taxonomy" id="5763"/>
    <lineage>
        <taxon>Eukaryota</taxon>
        <taxon>Discoba</taxon>
        <taxon>Heterolobosea</taxon>
        <taxon>Tetramitia</taxon>
        <taxon>Eutetramitia</taxon>
        <taxon>Vahlkampfiidae</taxon>
        <taxon>Naegleria</taxon>
    </lineage>
</organism>
<feature type="compositionally biased region" description="Polar residues" evidence="3">
    <location>
        <begin position="1321"/>
        <end position="1341"/>
    </location>
</feature>
<dbReference type="EC" id="5.2.1.8" evidence="1"/>
<dbReference type="Proteomes" id="UP000444721">
    <property type="component" value="Unassembled WGS sequence"/>
</dbReference>
<feature type="compositionally biased region" description="Low complexity" evidence="3">
    <location>
        <begin position="1416"/>
        <end position="1427"/>
    </location>
</feature>
<dbReference type="Gene3D" id="3.10.50.40">
    <property type="match status" value="1"/>
</dbReference>
<feature type="domain" description="PPIase FKBP-type" evidence="4">
    <location>
        <begin position="243"/>
        <end position="340"/>
    </location>
</feature>
<dbReference type="PROSITE" id="PS50059">
    <property type="entry name" value="FKBP_PPIASE"/>
    <property type="match status" value="1"/>
</dbReference>
<feature type="compositionally biased region" description="Low complexity" evidence="3">
    <location>
        <begin position="58"/>
        <end position="89"/>
    </location>
</feature>
<comment type="catalytic activity">
    <reaction evidence="1">
        <text>[protein]-peptidylproline (omega=180) = [protein]-peptidylproline (omega=0)</text>
        <dbReference type="Rhea" id="RHEA:16237"/>
        <dbReference type="Rhea" id="RHEA-COMP:10747"/>
        <dbReference type="Rhea" id="RHEA-COMP:10748"/>
        <dbReference type="ChEBI" id="CHEBI:83833"/>
        <dbReference type="ChEBI" id="CHEBI:83834"/>
        <dbReference type="EC" id="5.2.1.8"/>
    </reaction>
</comment>
<dbReference type="GeneID" id="68107506"/>
<feature type="compositionally biased region" description="Basic and acidic residues" evidence="3">
    <location>
        <begin position="1381"/>
        <end position="1395"/>
    </location>
</feature>
<evidence type="ECO:0000256" key="1">
    <source>
        <dbReference type="PROSITE-ProRule" id="PRU00277"/>
    </source>
</evidence>
<evidence type="ECO:0000259" key="4">
    <source>
        <dbReference type="PROSITE" id="PS50059"/>
    </source>
</evidence>
<feature type="compositionally biased region" description="Basic and acidic residues" evidence="3">
    <location>
        <begin position="1175"/>
        <end position="1191"/>
    </location>
</feature>
<evidence type="ECO:0000313" key="6">
    <source>
        <dbReference type="Proteomes" id="UP000444721"/>
    </source>
</evidence>
<evidence type="ECO:0000256" key="2">
    <source>
        <dbReference type="SAM" id="Coils"/>
    </source>
</evidence>
<keyword evidence="1" id="KW-0413">Isomerase</keyword>
<dbReference type="PANTHER" id="PTHR44927">
    <property type="entry name" value="FK506-BINDING PROTEIN 15"/>
    <property type="match status" value="1"/>
</dbReference>
<feature type="compositionally biased region" description="Polar residues" evidence="3">
    <location>
        <begin position="1396"/>
        <end position="1415"/>
    </location>
</feature>
<gene>
    <name evidence="5" type="ORF">FDP41_000288</name>
</gene>
<dbReference type="GO" id="GO:0003755">
    <property type="term" value="F:peptidyl-prolyl cis-trans isomerase activity"/>
    <property type="evidence" value="ECO:0007669"/>
    <property type="project" value="UniProtKB-KW"/>
</dbReference>
<reference evidence="5 6" key="1">
    <citation type="journal article" date="2019" name="Sci. Rep.">
        <title>Nanopore sequencing improves the draft genome of the human pathogenic amoeba Naegleria fowleri.</title>
        <authorList>
            <person name="Liechti N."/>
            <person name="Schurch N."/>
            <person name="Bruggmann R."/>
            <person name="Wittwer M."/>
        </authorList>
    </citation>
    <scope>NUCLEOTIDE SEQUENCE [LARGE SCALE GENOMIC DNA]</scope>
    <source>
        <strain evidence="5 6">ATCC 30894</strain>
    </source>
</reference>
<dbReference type="InterPro" id="IPR001179">
    <property type="entry name" value="PPIase_FKBP_dom"/>
</dbReference>
<feature type="compositionally biased region" description="Acidic residues" evidence="3">
    <location>
        <begin position="1"/>
        <end position="11"/>
    </location>
</feature>
<protein>
    <recommendedName>
        <fullName evidence="1">peptidylprolyl isomerase</fullName>
        <ecNumber evidence="1">5.2.1.8</ecNumber>
    </recommendedName>
</protein>
<proteinExistence type="predicted"/>
<dbReference type="RefSeq" id="XP_044569102.1">
    <property type="nucleotide sequence ID" value="XM_044706122.1"/>
</dbReference>
<accession>A0A6A5CGG4</accession>
<dbReference type="SUPFAM" id="SSF54534">
    <property type="entry name" value="FKBP-like"/>
    <property type="match status" value="1"/>
</dbReference>
<sequence length="1501" mass="168592">MSFLDDSDDESVVSSSAYGNPLASATGSRLGSLFGGSGDDQGEADFKFKPNTQQQQPSTSLQRKLSSSSISSTNSSSNGSVGTNSTANSQNVVQMAVPNKTRGENGSVMHAMVVQLFSFSNEVRQYQPLGSVGAAILNNFPIPSLIFYRNPQDIIIQLPITSQHTLFTLQQGQSTFASLHDLHSNRIFSIGFQNANDAILFAKIICIAKFMGQPNMEVSTVNLNEMANTLGNTDSSTPVCKEGYRVSVKYSGWLVDNDAKKGLVIGKLFDTNENSANLFSFKFGESEVIRGWEQALKGVRVGGRRFCVIPAHLAYGERGVVNVIPPNSILCFQIEVVKMKKLKSASSTVMPPQNTVPVVTSPVNMQPTTVTPTVVANPMVVQQQPTTQPENDLKSRMAKLGAHSYGVVLTQQQPVQQPLQQQSVQQPLQQQPITTPTEQQQNVAIQQQPITTQQAETVSTSVVVNSSVNANSTTNATINTVTTSNVNAVDNNNTLTPSPSNNVSTVASPVTAATTSNAEIEALKQQLLTLQSLITSQNNTSSQTAIEKNSQVSTPTINTEVKKPASTSNAATTTTITSTSGNTNQWIDDVSVLLTRLDKIEKTIDNMSFTQLIRNAVKFGSDLDGESVEDEEKEDQDAEKEISTHGYQLRKFKKSHIFMSGPLLIENIQHLLATNMKLEADLQKEREQVDSLIEKISQLRKKQEKYAQQQLELTHLSLESNNLSEKGMYEEELQKLNETITTLRKQLAEQKRKTSRAQEQVQSEKETIENLQTEVEVLKKEIEEINAENKKKKIKLESDHKERIATLEEEFNEKIQRLENEHNLAIQKLKRDQKIEIERIRAEHNESMEKSLKNSESGAEMLRESIEKSWKEKLRNLEEQSSEEISNLTQHVNKLKEAVTTQASKITELNEELEAKNQEISDLEEQNTANLKKLREKFLEALDNKAENVRTLFTSIFRTLVNKIYHTFMQGISGKKLSPAATSSFLGTIVKKFSLKAIQLISEEFSGVKLLNFDPNIYIDYDPEEENEEEMDEVILRRRTLLTLDLNEDELEDLQFEDEEETEQVAQQTLPPLNREELEQNIREQLSEEFKEKIQALEQTLFAKQKELNVLYEKQQEEGRKVTENSTTADEEIEENIRKRVEEEWKERYDVLSRELELLKKKSNDKAMMTQSCEVQHDQHDHHDSEKKEEETYPEEFMPTREDIVTTTTTTEEETQPQQPEEEEEEAQPPRASSTLVEPEDEDSALSASTPVVDVADEEANSEEAMKSNTEQQESPEEQQVQHALQDGNHDTLESQEEQHEEAREKDLHEEAASTPEENHTASSNSVTLTLPQETEVSITSGKDEREDDLQYVQSNGHQEVFEEAPQVFTDTPSLIPSEEQDGKASQETNAERTTEQVTPPTQIQSNISPSSTLVQPSPEQSSKKSPIMSVFDEESDASQIDPWLQTTATAVQKTSTPTKFLFESDDEEDEKAKKQREAELQKKKKATTSKLFDDVDDDFF</sequence>
<dbReference type="VEuPathDB" id="AmoebaDB:FDP41_000288"/>
<dbReference type="PANTHER" id="PTHR44927:SF1">
    <property type="entry name" value="FK506-BINDING PROTEIN 15"/>
    <property type="match status" value="1"/>
</dbReference>
<name>A0A6A5CGG4_NAEFO</name>
<feature type="compositionally biased region" description="Basic and acidic residues" evidence="3">
    <location>
        <begin position="1471"/>
        <end position="1482"/>
    </location>
</feature>
<dbReference type="VEuPathDB" id="AmoebaDB:NfTy_000070"/>